<dbReference type="SUPFAM" id="SSF141868">
    <property type="entry name" value="EAL domain-like"/>
    <property type="match status" value="1"/>
</dbReference>
<evidence type="ECO:0000313" key="5">
    <source>
        <dbReference type="EMBL" id="SHJ78157.1"/>
    </source>
</evidence>
<dbReference type="PANTHER" id="PTHR33121">
    <property type="entry name" value="CYCLIC DI-GMP PHOSPHODIESTERASE PDEF"/>
    <property type="match status" value="1"/>
</dbReference>
<dbReference type="InterPro" id="IPR035919">
    <property type="entry name" value="EAL_sf"/>
</dbReference>
<dbReference type="PROSITE" id="PS50883">
    <property type="entry name" value="EAL"/>
    <property type="match status" value="1"/>
</dbReference>
<feature type="domain" description="EAL" evidence="3">
    <location>
        <begin position="245"/>
        <end position="500"/>
    </location>
</feature>
<keyword evidence="6" id="KW-1185">Reference proteome</keyword>
<dbReference type="InterPro" id="IPR050706">
    <property type="entry name" value="Cyclic-di-GMP_PDE-like"/>
</dbReference>
<name>A0A1M6M406_9RHOB</name>
<evidence type="ECO:0000259" key="4">
    <source>
        <dbReference type="PROSITE" id="PS50887"/>
    </source>
</evidence>
<feature type="compositionally biased region" description="Basic and acidic residues" evidence="1">
    <location>
        <begin position="246"/>
        <end position="257"/>
    </location>
</feature>
<feature type="domain" description="GGDEF" evidence="4">
    <location>
        <begin position="100"/>
        <end position="236"/>
    </location>
</feature>
<keyword evidence="2" id="KW-0812">Transmembrane</keyword>
<evidence type="ECO:0000259" key="3">
    <source>
        <dbReference type="PROSITE" id="PS50883"/>
    </source>
</evidence>
<gene>
    <name evidence="5" type="ORF">SAMN05444000_11312</name>
</gene>
<dbReference type="SUPFAM" id="SSF55073">
    <property type="entry name" value="Nucleotide cyclase"/>
    <property type="match status" value="1"/>
</dbReference>
<dbReference type="Gene3D" id="3.20.20.450">
    <property type="entry name" value="EAL domain"/>
    <property type="match status" value="1"/>
</dbReference>
<evidence type="ECO:0000256" key="1">
    <source>
        <dbReference type="SAM" id="MobiDB-lite"/>
    </source>
</evidence>
<dbReference type="InterPro" id="IPR000160">
    <property type="entry name" value="GGDEF_dom"/>
</dbReference>
<dbReference type="CDD" id="cd01949">
    <property type="entry name" value="GGDEF"/>
    <property type="match status" value="1"/>
</dbReference>
<accession>A0A1M6M406</accession>
<dbReference type="SMART" id="SM00267">
    <property type="entry name" value="GGDEF"/>
    <property type="match status" value="1"/>
</dbReference>
<dbReference type="CDD" id="cd01948">
    <property type="entry name" value="EAL"/>
    <property type="match status" value="1"/>
</dbReference>
<dbReference type="STRING" id="1470563.SAMN05444000_11312"/>
<proteinExistence type="predicted"/>
<dbReference type="PROSITE" id="PS50887">
    <property type="entry name" value="GGDEF"/>
    <property type="match status" value="1"/>
</dbReference>
<feature type="transmembrane region" description="Helical" evidence="2">
    <location>
        <begin position="24"/>
        <end position="57"/>
    </location>
</feature>
<evidence type="ECO:0000256" key="2">
    <source>
        <dbReference type="SAM" id="Phobius"/>
    </source>
</evidence>
<dbReference type="Pfam" id="PF00990">
    <property type="entry name" value="GGDEF"/>
    <property type="match status" value="1"/>
</dbReference>
<sequence>MGALALRMARLENLLSLQRLRGKLVALAVPCIILTAYFLGGEIWLLLAALVVPLPLLMQPSDTSRSQTARDRDRLTGFMVGDAFETTIDSVLEEIQDRFLLTACLILELDKFHQIRARHGDSAAEEVLKYTARRISAALRSRDLITRIGDARFAIFLDPVRILDLEVCLQLASRLQTAIEEPVPLQSVSVHPTCSIGFCLSSRLSHVSGRTLYNAADLALAEARRSGPSSARAYHDGMRRRAVTRRRSEKEAEESIDRGQVQAWFQPQISTDTGLVTGFETLARWEHPERGVIPPVEFLPVLEQTGQLERLANRMMSQAFSALCQWDESGFKVPSIGVNFAGDELRNPVLLEKVRWELDRFSITADRLSVEVLESVVAGAPDDMLVRNVNALADLGCRIDLDDFGTGHASISSIRRLNISRLKIDRSFVTRIDQDIEQQRMVSAILTMAERLELDTLAEGVETPGEHAMLAQLGCVHVQGFGIARPMPFDHTIGWLKSYTASLDALPKIGRQTG</sequence>
<dbReference type="SMART" id="SM00052">
    <property type="entry name" value="EAL"/>
    <property type="match status" value="1"/>
</dbReference>
<protein>
    <submittedName>
        <fullName evidence="5">Diguanylate cyclase/phosphodiesterase</fullName>
    </submittedName>
</protein>
<dbReference type="InterPro" id="IPR001633">
    <property type="entry name" value="EAL_dom"/>
</dbReference>
<dbReference type="AlphaFoldDB" id="A0A1M6M406"/>
<dbReference type="InterPro" id="IPR043128">
    <property type="entry name" value="Rev_trsase/Diguanyl_cyclase"/>
</dbReference>
<dbReference type="Gene3D" id="3.30.70.270">
    <property type="match status" value="1"/>
</dbReference>
<dbReference type="Proteomes" id="UP000183982">
    <property type="component" value="Unassembled WGS sequence"/>
</dbReference>
<dbReference type="NCBIfam" id="TIGR00254">
    <property type="entry name" value="GGDEF"/>
    <property type="match status" value="1"/>
</dbReference>
<dbReference type="Pfam" id="PF00563">
    <property type="entry name" value="EAL"/>
    <property type="match status" value="1"/>
</dbReference>
<keyword evidence="2" id="KW-1133">Transmembrane helix</keyword>
<dbReference type="InterPro" id="IPR029787">
    <property type="entry name" value="Nucleotide_cyclase"/>
</dbReference>
<dbReference type="PANTHER" id="PTHR33121:SF70">
    <property type="entry name" value="SIGNALING PROTEIN YKOW"/>
    <property type="match status" value="1"/>
</dbReference>
<evidence type="ECO:0000313" key="6">
    <source>
        <dbReference type="Proteomes" id="UP000183982"/>
    </source>
</evidence>
<dbReference type="GO" id="GO:0071111">
    <property type="term" value="F:cyclic-guanylate-specific phosphodiesterase activity"/>
    <property type="evidence" value="ECO:0007669"/>
    <property type="project" value="InterPro"/>
</dbReference>
<dbReference type="EMBL" id="FQZQ01000013">
    <property type="protein sequence ID" value="SHJ78157.1"/>
    <property type="molecule type" value="Genomic_DNA"/>
</dbReference>
<keyword evidence="2" id="KW-0472">Membrane</keyword>
<reference evidence="6" key="1">
    <citation type="submission" date="2016-11" db="EMBL/GenBank/DDBJ databases">
        <authorList>
            <person name="Varghese N."/>
            <person name="Submissions S."/>
        </authorList>
    </citation>
    <scope>NUCLEOTIDE SEQUENCE [LARGE SCALE GENOMIC DNA]</scope>
    <source>
        <strain evidence="6">DSM 100564</strain>
    </source>
</reference>
<feature type="region of interest" description="Disordered" evidence="1">
    <location>
        <begin position="229"/>
        <end position="257"/>
    </location>
</feature>
<organism evidence="5 6">
    <name type="scientific">Shimia gijangensis</name>
    <dbReference type="NCBI Taxonomy" id="1470563"/>
    <lineage>
        <taxon>Bacteria</taxon>
        <taxon>Pseudomonadati</taxon>
        <taxon>Pseudomonadota</taxon>
        <taxon>Alphaproteobacteria</taxon>
        <taxon>Rhodobacterales</taxon>
        <taxon>Roseobacteraceae</taxon>
    </lineage>
</organism>